<dbReference type="InterPro" id="IPR050214">
    <property type="entry name" value="Cys_Synth/Cystath_Beta-Synth"/>
</dbReference>
<feature type="domain" description="Tryptophan synthase beta chain-like PALP" evidence="3">
    <location>
        <begin position="8"/>
        <end position="292"/>
    </location>
</feature>
<sequence>MRYFKNVQELIGHTPLVEIVNFNLPNGVRLFAKLEFYNPGGSIKDRLGKELLEEAFTSGKLKPGGTVIEPTAGNTGIGLALAAVNKDVHVIFVVPEKFSEEKQELMRALGAEVINTDTDKGMRGAIEKAKELEQTIENAYYPAQFANPANPNTYYKSLAPEIYDALDGKVDIFLAGAGTGGTFMGTARYLKEQNQEIKTVIVEPEGSILNGAEPGPHKTEGIGMEFLPAYMDTSYFDAIHTVDDVDAFQRVKELAQKEGLLVGSSSGAALHAALIEAEKAEPGSHIVTIFADSSERYLSKKIYQGGM</sequence>
<dbReference type="InterPro" id="IPR001926">
    <property type="entry name" value="TrpB-like_PALP"/>
</dbReference>
<protein>
    <submittedName>
        <fullName evidence="4">Cysteine synthase family protein</fullName>
    </submittedName>
</protein>
<keyword evidence="2" id="KW-0663">Pyridoxal phosphate</keyword>
<proteinExistence type="predicted"/>
<dbReference type="EMBL" id="JAKIJS010000001">
    <property type="protein sequence ID" value="MCF6138028.1"/>
    <property type="molecule type" value="Genomic_DNA"/>
</dbReference>
<comment type="cofactor">
    <cofactor evidence="1">
        <name>pyridoxal 5'-phosphate</name>
        <dbReference type="ChEBI" id="CHEBI:597326"/>
    </cofactor>
</comment>
<dbReference type="PANTHER" id="PTHR10314">
    <property type="entry name" value="CYSTATHIONINE BETA-SYNTHASE"/>
    <property type="match status" value="1"/>
</dbReference>
<evidence type="ECO:0000256" key="2">
    <source>
        <dbReference type="ARBA" id="ARBA00022898"/>
    </source>
</evidence>
<dbReference type="RefSeq" id="WP_236334117.1">
    <property type="nucleotide sequence ID" value="NZ_JAKIJS010000001.1"/>
</dbReference>
<name>A0ABS9GZ52_9BACL</name>
<evidence type="ECO:0000313" key="5">
    <source>
        <dbReference type="Proteomes" id="UP001649381"/>
    </source>
</evidence>
<dbReference type="CDD" id="cd01561">
    <property type="entry name" value="CBS_like"/>
    <property type="match status" value="1"/>
</dbReference>
<evidence type="ECO:0000313" key="4">
    <source>
        <dbReference type="EMBL" id="MCF6138028.1"/>
    </source>
</evidence>
<comment type="caution">
    <text evidence="4">The sequence shown here is derived from an EMBL/GenBank/DDBJ whole genome shotgun (WGS) entry which is preliminary data.</text>
</comment>
<dbReference type="PROSITE" id="PS00901">
    <property type="entry name" value="CYS_SYNTHASE"/>
    <property type="match status" value="1"/>
</dbReference>
<reference evidence="4 5" key="1">
    <citation type="submission" date="2022-01" db="EMBL/GenBank/DDBJ databases">
        <title>Alkalihalobacillus sp. EGI L200015, a novel bacterium isolated from a salt lake sediment.</title>
        <authorList>
            <person name="Gao L."/>
            <person name="Fang B.-Z."/>
            <person name="Li W.-J."/>
        </authorList>
    </citation>
    <scope>NUCLEOTIDE SEQUENCE [LARGE SCALE GENOMIC DNA]</scope>
    <source>
        <strain evidence="4 5">KCTC 12718</strain>
    </source>
</reference>
<keyword evidence="5" id="KW-1185">Reference proteome</keyword>
<dbReference type="InterPro" id="IPR036052">
    <property type="entry name" value="TrpB-like_PALP_sf"/>
</dbReference>
<organism evidence="4 5">
    <name type="scientific">Pseudalkalibacillus berkeleyi</name>
    <dbReference type="NCBI Taxonomy" id="1069813"/>
    <lineage>
        <taxon>Bacteria</taxon>
        <taxon>Bacillati</taxon>
        <taxon>Bacillota</taxon>
        <taxon>Bacilli</taxon>
        <taxon>Bacillales</taxon>
        <taxon>Fictibacillaceae</taxon>
        <taxon>Pseudalkalibacillus</taxon>
    </lineage>
</organism>
<gene>
    <name evidence="4" type="ORF">L2716_09860</name>
</gene>
<dbReference type="Pfam" id="PF00291">
    <property type="entry name" value="PALP"/>
    <property type="match status" value="1"/>
</dbReference>
<accession>A0ABS9GZ52</accession>
<evidence type="ECO:0000259" key="3">
    <source>
        <dbReference type="Pfam" id="PF00291"/>
    </source>
</evidence>
<evidence type="ECO:0000256" key="1">
    <source>
        <dbReference type="ARBA" id="ARBA00001933"/>
    </source>
</evidence>
<dbReference type="Proteomes" id="UP001649381">
    <property type="component" value="Unassembled WGS sequence"/>
</dbReference>
<dbReference type="InterPro" id="IPR001216">
    <property type="entry name" value="P-phosphate_BS"/>
</dbReference>
<dbReference type="SUPFAM" id="SSF53686">
    <property type="entry name" value="Tryptophan synthase beta subunit-like PLP-dependent enzymes"/>
    <property type="match status" value="1"/>
</dbReference>
<dbReference type="Gene3D" id="3.40.50.1100">
    <property type="match status" value="2"/>
</dbReference>